<evidence type="ECO:0000313" key="2">
    <source>
        <dbReference type="Proteomes" id="UP000828390"/>
    </source>
</evidence>
<sequence>MLETIALKYVTSRVLTRKISLHLDTCSNNKDWTINVTSNAITQKTAMLPCIYIFQQTRTIFQLSSDFTKHVTSRVLTTKNVPPSGSHFHYNLTINVTSRVETGRPTDGSVFQPTRTIFLLVQDIIRTHILNNHVPKKCPPPGGHVFQQTGTIFYHIQVTCIIGTNILTKFHEDWTMNVTSRVLTRKNAPPPSGHVFQQTGTIFTLL</sequence>
<accession>A0A9D4DVF8</accession>
<organism evidence="1 2">
    <name type="scientific">Dreissena polymorpha</name>
    <name type="common">Zebra mussel</name>
    <name type="synonym">Mytilus polymorpha</name>
    <dbReference type="NCBI Taxonomy" id="45954"/>
    <lineage>
        <taxon>Eukaryota</taxon>
        <taxon>Metazoa</taxon>
        <taxon>Spiralia</taxon>
        <taxon>Lophotrochozoa</taxon>
        <taxon>Mollusca</taxon>
        <taxon>Bivalvia</taxon>
        <taxon>Autobranchia</taxon>
        <taxon>Heteroconchia</taxon>
        <taxon>Euheterodonta</taxon>
        <taxon>Imparidentia</taxon>
        <taxon>Neoheterodontei</taxon>
        <taxon>Myida</taxon>
        <taxon>Dreissenoidea</taxon>
        <taxon>Dreissenidae</taxon>
        <taxon>Dreissena</taxon>
    </lineage>
</organism>
<gene>
    <name evidence="1" type="ORF">DPMN_190048</name>
</gene>
<reference evidence="1" key="1">
    <citation type="journal article" date="2019" name="bioRxiv">
        <title>The Genome of the Zebra Mussel, Dreissena polymorpha: A Resource for Invasive Species Research.</title>
        <authorList>
            <person name="McCartney M.A."/>
            <person name="Auch B."/>
            <person name="Kono T."/>
            <person name="Mallez S."/>
            <person name="Zhang Y."/>
            <person name="Obille A."/>
            <person name="Becker A."/>
            <person name="Abrahante J.E."/>
            <person name="Garbe J."/>
            <person name="Badalamenti J.P."/>
            <person name="Herman A."/>
            <person name="Mangelson H."/>
            <person name="Liachko I."/>
            <person name="Sullivan S."/>
            <person name="Sone E.D."/>
            <person name="Koren S."/>
            <person name="Silverstein K.A.T."/>
            <person name="Beckman K.B."/>
            <person name="Gohl D.M."/>
        </authorList>
    </citation>
    <scope>NUCLEOTIDE SEQUENCE</scope>
    <source>
        <strain evidence="1">Duluth1</strain>
        <tissue evidence="1">Whole animal</tissue>
    </source>
</reference>
<reference evidence="1" key="2">
    <citation type="submission" date="2020-11" db="EMBL/GenBank/DDBJ databases">
        <authorList>
            <person name="McCartney M.A."/>
            <person name="Auch B."/>
            <person name="Kono T."/>
            <person name="Mallez S."/>
            <person name="Becker A."/>
            <person name="Gohl D.M."/>
            <person name="Silverstein K.A.T."/>
            <person name="Koren S."/>
            <person name="Bechman K.B."/>
            <person name="Herman A."/>
            <person name="Abrahante J.E."/>
            <person name="Garbe J."/>
        </authorList>
    </citation>
    <scope>NUCLEOTIDE SEQUENCE</scope>
    <source>
        <strain evidence="1">Duluth1</strain>
        <tissue evidence="1">Whole animal</tissue>
    </source>
</reference>
<dbReference type="EMBL" id="JAIWYP010000010">
    <property type="protein sequence ID" value="KAH3755355.1"/>
    <property type="molecule type" value="Genomic_DNA"/>
</dbReference>
<dbReference type="Proteomes" id="UP000828390">
    <property type="component" value="Unassembled WGS sequence"/>
</dbReference>
<comment type="caution">
    <text evidence="1">The sequence shown here is derived from an EMBL/GenBank/DDBJ whole genome shotgun (WGS) entry which is preliminary data.</text>
</comment>
<dbReference type="AlphaFoldDB" id="A0A9D4DVF8"/>
<name>A0A9D4DVF8_DREPO</name>
<protein>
    <submittedName>
        <fullName evidence="1">Uncharacterized protein</fullName>
    </submittedName>
</protein>
<keyword evidence="2" id="KW-1185">Reference proteome</keyword>
<evidence type="ECO:0000313" key="1">
    <source>
        <dbReference type="EMBL" id="KAH3755355.1"/>
    </source>
</evidence>
<proteinExistence type="predicted"/>